<evidence type="ECO:0000256" key="6">
    <source>
        <dbReference type="ARBA" id="ARBA00023043"/>
    </source>
</evidence>
<keyword evidence="12" id="KW-0012">Acyltransferase</keyword>
<keyword evidence="7 12" id="KW-0472">Membrane</keyword>
<accession>A0A8H4QJI6</accession>
<evidence type="ECO:0000256" key="4">
    <source>
        <dbReference type="ARBA" id="ARBA00022737"/>
    </source>
</evidence>
<evidence type="ECO:0000256" key="9">
    <source>
        <dbReference type="ARBA" id="ARBA00023288"/>
    </source>
</evidence>
<feature type="transmembrane region" description="Helical" evidence="12">
    <location>
        <begin position="286"/>
        <end position="306"/>
    </location>
</feature>
<keyword evidence="9" id="KW-0449">Lipoprotein</keyword>
<comment type="domain">
    <text evidence="12">The DHHC domain is required for palmitoyltransferase activity.</text>
</comment>
<dbReference type="PANTHER" id="PTHR24161">
    <property type="entry name" value="ANK_REP_REGION DOMAIN-CONTAINING PROTEIN-RELATED"/>
    <property type="match status" value="1"/>
</dbReference>
<dbReference type="EC" id="2.3.1.225" evidence="12"/>
<protein>
    <recommendedName>
        <fullName evidence="12">Palmitoyltransferase</fullName>
        <ecNumber evidence="12">2.3.1.225</ecNumber>
    </recommendedName>
</protein>
<evidence type="ECO:0000256" key="5">
    <source>
        <dbReference type="ARBA" id="ARBA00022989"/>
    </source>
</evidence>
<dbReference type="PROSITE" id="PS50297">
    <property type="entry name" value="ANK_REP_REGION"/>
    <property type="match status" value="4"/>
</dbReference>
<evidence type="ECO:0000256" key="1">
    <source>
        <dbReference type="ARBA" id="ARBA00004141"/>
    </source>
</evidence>
<keyword evidence="5 12" id="KW-1133">Transmembrane helix</keyword>
<dbReference type="SUPFAM" id="SSF48403">
    <property type="entry name" value="Ankyrin repeat"/>
    <property type="match status" value="1"/>
</dbReference>
<dbReference type="Pfam" id="PF12796">
    <property type="entry name" value="Ank_2"/>
    <property type="match status" value="2"/>
</dbReference>
<dbReference type="PROSITE" id="PS50088">
    <property type="entry name" value="ANK_REPEAT"/>
    <property type="match status" value="4"/>
</dbReference>
<dbReference type="SMART" id="SM00248">
    <property type="entry name" value="ANK"/>
    <property type="match status" value="6"/>
</dbReference>
<evidence type="ECO:0000259" key="14">
    <source>
        <dbReference type="Pfam" id="PF01529"/>
    </source>
</evidence>
<feature type="repeat" description="ANK" evidence="11">
    <location>
        <begin position="209"/>
        <end position="241"/>
    </location>
</feature>
<evidence type="ECO:0000256" key="7">
    <source>
        <dbReference type="ARBA" id="ARBA00023136"/>
    </source>
</evidence>
<dbReference type="Pfam" id="PF01529">
    <property type="entry name" value="DHHC"/>
    <property type="match status" value="1"/>
</dbReference>
<dbReference type="GO" id="GO:0016020">
    <property type="term" value="C:membrane"/>
    <property type="evidence" value="ECO:0007669"/>
    <property type="project" value="UniProtKB-SubCell"/>
</dbReference>
<dbReference type="Gene3D" id="1.25.40.20">
    <property type="entry name" value="Ankyrin repeat-containing domain"/>
    <property type="match status" value="3"/>
</dbReference>
<keyword evidence="8" id="KW-0564">Palmitate</keyword>
<name>A0A8H4QJI6_9AGAR</name>
<dbReference type="InterPro" id="IPR001594">
    <property type="entry name" value="Palmitoyltrfase_DHHC"/>
</dbReference>
<feature type="repeat" description="ANK" evidence="11">
    <location>
        <begin position="176"/>
        <end position="208"/>
    </location>
</feature>
<dbReference type="EMBL" id="JAACJL010000057">
    <property type="protein sequence ID" value="KAF4611890.1"/>
    <property type="molecule type" value="Genomic_DNA"/>
</dbReference>
<gene>
    <name evidence="15" type="ORF">D9613_003754</name>
</gene>
<evidence type="ECO:0000256" key="10">
    <source>
        <dbReference type="ARBA" id="ARBA00048048"/>
    </source>
</evidence>
<feature type="domain" description="Palmitoyltransferase DHHC" evidence="14">
    <location>
        <begin position="425"/>
        <end position="560"/>
    </location>
</feature>
<proteinExistence type="inferred from homology"/>
<organism evidence="15 16">
    <name type="scientific">Agrocybe pediades</name>
    <dbReference type="NCBI Taxonomy" id="84607"/>
    <lineage>
        <taxon>Eukaryota</taxon>
        <taxon>Fungi</taxon>
        <taxon>Dikarya</taxon>
        <taxon>Basidiomycota</taxon>
        <taxon>Agaricomycotina</taxon>
        <taxon>Agaricomycetes</taxon>
        <taxon>Agaricomycetidae</taxon>
        <taxon>Agaricales</taxon>
        <taxon>Agaricineae</taxon>
        <taxon>Strophariaceae</taxon>
        <taxon>Agrocybe</taxon>
    </lineage>
</organism>
<comment type="caution">
    <text evidence="15">The sequence shown here is derived from an EMBL/GenBank/DDBJ whole genome shotgun (WGS) entry which is preliminary data.</text>
</comment>
<dbReference type="PANTHER" id="PTHR24161:SF85">
    <property type="entry name" value="PALMITOYLTRANSFERASE HIP14"/>
    <property type="match status" value="1"/>
</dbReference>
<sequence>MDDTNVLVNIKSPPATTLVSTESANAADLSFSQALNDPNAQPDEASIFVAAQRGDVELMRELINTGKASATDRDAQNITPLHWAAINAHVAACRFLLDQGAEVDALGGDLVATPMQWAARNGYLYVIQLLVAHGADPTIADSQGYNSLHLVTHSSSIMPLLYLLHQPINVDSRDSQGHTSLMWAAYQGDALSVDLLLRHGANPNLKDDAGLTPLHWAVVRGNRVAIRRLIEKGADLTAKDGEGRTPRDMAVELKSLGAWKRALEEGGMNEYGVKRGKPLSDRNTKIAIFIMPAIFFYLIFMTLTLLPWYTGILLSMAEFFGMHHIVTRVLLNKSTYTDSVNQTPYFAGIICGSILWVVFCWVTRLVQDAQSHSFAHLMFAISVGLCAYNFFRAVTLDPGTCPKPTSDEELKSIIEDLASEGRLNGQTFCIQCMARKPLRSKHCRVCDKCIARSDHHCPWVWNCVGANNHRQFLLFVTTLVVGICLFDYLTYSYFSSIPLVTDPTEISPSCPLPGDLCSITSHDSFLVSVAVWATLQLTWTFILLASQLWQVARQMTTLEVSNLGRYGFMGGRGGASLTGQMGHRHSHRQDAVLPGVDTEDTALVGDASSTSSGAVHRHSGVCAGCGSGFLMNLLGFDRFTKGKAVDGLTKASKASNPFDLGIVGNCKDFWTAGKELGVEYDKLYDVPMEGFREWKRRKEREEEEDGGRKPGGSGGRKGLFMGLGLGRAGSSRGGYEPVSQV</sequence>
<feature type="repeat" description="ANK" evidence="11">
    <location>
        <begin position="113"/>
        <end position="142"/>
    </location>
</feature>
<feature type="transmembrane region" description="Helical" evidence="12">
    <location>
        <begin position="373"/>
        <end position="391"/>
    </location>
</feature>
<dbReference type="PROSITE" id="PS50216">
    <property type="entry name" value="DHHC"/>
    <property type="match status" value="1"/>
</dbReference>
<evidence type="ECO:0000256" key="13">
    <source>
        <dbReference type="SAM" id="MobiDB-lite"/>
    </source>
</evidence>
<feature type="compositionally biased region" description="Gly residues" evidence="13">
    <location>
        <begin position="709"/>
        <end position="727"/>
    </location>
</feature>
<dbReference type="Proteomes" id="UP000521872">
    <property type="component" value="Unassembled WGS sequence"/>
</dbReference>
<evidence type="ECO:0000256" key="12">
    <source>
        <dbReference type="RuleBase" id="RU079119"/>
    </source>
</evidence>
<evidence type="ECO:0000256" key="3">
    <source>
        <dbReference type="ARBA" id="ARBA00022692"/>
    </source>
</evidence>
<feature type="transmembrane region" description="Helical" evidence="12">
    <location>
        <begin position="343"/>
        <end position="367"/>
    </location>
</feature>
<feature type="transmembrane region" description="Helical" evidence="12">
    <location>
        <begin position="472"/>
        <end position="494"/>
    </location>
</feature>
<feature type="region of interest" description="Disordered" evidence="13">
    <location>
        <begin position="697"/>
        <end position="741"/>
    </location>
</feature>
<feature type="repeat" description="ANK" evidence="11">
    <location>
        <begin position="76"/>
        <end position="108"/>
    </location>
</feature>
<dbReference type="GO" id="GO:0019706">
    <property type="term" value="F:protein-cysteine S-palmitoyltransferase activity"/>
    <property type="evidence" value="ECO:0007669"/>
    <property type="project" value="UniProtKB-EC"/>
</dbReference>
<comment type="similarity">
    <text evidence="2">Belongs to the DHHC palmitoyltransferase family. AKR/ZDHHC17 subfamily.</text>
</comment>
<evidence type="ECO:0000256" key="8">
    <source>
        <dbReference type="ARBA" id="ARBA00023139"/>
    </source>
</evidence>
<keyword evidence="16" id="KW-1185">Reference proteome</keyword>
<keyword evidence="12" id="KW-0808">Transferase</keyword>
<keyword evidence="6 11" id="KW-0040">ANK repeat</keyword>
<dbReference type="InterPro" id="IPR002110">
    <property type="entry name" value="Ankyrin_rpt"/>
</dbReference>
<evidence type="ECO:0000256" key="11">
    <source>
        <dbReference type="PROSITE-ProRule" id="PRU00023"/>
    </source>
</evidence>
<dbReference type="InterPro" id="IPR036770">
    <property type="entry name" value="Ankyrin_rpt-contain_sf"/>
</dbReference>
<feature type="transmembrane region" description="Helical" evidence="12">
    <location>
        <begin position="312"/>
        <end position="331"/>
    </location>
</feature>
<evidence type="ECO:0000256" key="2">
    <source>
        <dbReference type="ARBA" id="ARBA00010104"/>
    </source>
</evidence>
<evidence type="ECO:0000313" key="15">
    <source>
        <dbReference type="EMBL" id="KAF4611890.1"/>
    </source>
</evidence>
<dbReference type="AlphaFoldDB" id="A0A8H4QJI6"/>
<keyword evidence="4" id="KW-0677">Repeat</keyword>
<comment type="catalytic activity">
    <reaction evidence="10 12">
        <text>L-cysteinyl-[protein] + hexadecanoyl-CoA = S-hexadecanoyl-L-cysteinyl-[protein] + CoA</text>
        <dbReference type="Rhea" id="RHEA:36683"/>
        <dbReference type="Rhea" id="RHEA-COMP:10131"/>
        <dbReference type="Rhea" id="RHEA-COMP:11032"/>
        <dbReference type="ChEBI" id="CHEBI:29950"/>
        <dbReference type="ChEBI" id="CHEBI:57287"/>
        <dbReference type="ChEBI" id="CHEBI:57379"/>
        <dbReference type="ChEBI" id="CHEBI:74151"/>
        <dbReference type="EC" id="2.3.1.225"/>
    </reaction>
</comment>
<reference evidence="15 16" key="1">
    <citation type="submission" date="2019-12" db="EMBL/GenBank/DDBJ databases">
        <authorList>
            <person name="Floudas D."/>
            <person name="Bentzer J."/>
            <person name="Ahren D."/>
            <person name="Johansson T."/>
            <person name="Persson P."/>
            <person name="Tunlid A."/>
        </authorList>
    </citation>
    <scope>NUCLEOTIDE SEQUENCE [LARGE SCALE GENOMIC DNA]</scope>
    <source>
        <strain evidence="15 16">CBS 102.39</strain>
    </source>
</reference>
<keyword evidence="3 12" id="KW-0812">Transmembrane</keyword>
<feature type="transmembrane region" description="Helical" evidence="12">
    <location>
        <begin position="525"/>
        <end position="545"/>
    </location>
</feature>
<evidence type="ECO:0000313" key="16">
    <source>
        <dbReference type="Proteomes" id="UP000521872"/>
    </source>
</evidence>
<comment type="subcellular location">
    <subcellularLocation>
        <location evidence="1">Membrane</location>
        <topology evidence="1">Multi-pass membrane protein</topology>
    </subcellularLocation>
</comment>